<proteinExistence type="predicted"/>
<organism evidence="1 2">
    <name type="scientific">Sphaerisporangium krabiense</name>
    <dbReference type="NCBI Taxonomy" id="763782"/>
    <lineage>
        <taxon>Bacteria</taxon>
        <taxon>Bacillati</taxon>
        <taxon>Actinomycetota</taxon>
        <taxon>Actinomycetes</taxon>
        <taxon>Streptosporangiales</taxon>
        <taxon>Streptosporangiaceae</taxon>
        <taxon>Sphaerisporangium</taxon>
    </lineage>
</organism>
<accession>A0A7W8Z5A8</accession>
<gene>
    <name evidence="1" type="ORF">BJ981_003393</name>
</gene>
<evidence type="ECO:0000313" key="2">
    <source>
        <dbReference type="Proteomes" id="UP000588112"/>
    </source>
</evidence>
<dbReference type="AlphaFoldDB" id="A0A7W8Z5A8"/>
<dbReference type="EMBL" id="JACHBR010000001">
    <property type="protein sequence ID" value="MBB5627694.1"/>
    <property type="molecule type" value="Genomic_DNA"/>
</dbReference>
<protein>
    <submittedName>
        <fullName evidence="1">Uncharacterized protein</fullName>
    </submittedName>
</protein>
<evidence type="ECO:0000313" key="1">
    <source>
        <dbReference type="EMBL" id="MBB5627694.1"/>
    </source>
</evidence>
<sequence>MPVMRIVRLNTITMPAALVYAAPRHVKLCAPSSVTPNEYVS</sequence>
<name>A0A7W8Z5A8_9ACTN</name>
<keyword evidence="2" id="KW-1185">Reference proteome</keyword>
<dbReference type="Proteomes" id="UP000588112">
    <property type="component" value="Unassembled WGS sequence"/>
</dbReference>
<comment type="caution">
    <text evidence="1">The sequence shown here is derived from an EMBL/GenBank/DDBJ whole genome shotgun (WGS) entry which is preliminary data.</text>
</comment>
<reference evidence="1 2" key="1">
    <citation type="submission" date="2020-08" db="EMBL/GenBank/DDBJ databases">
        <title>Sequencing the genomes of 1000 actinobacteria strains.</title>
        <authorList>
            <person name="Klenk H.-P."/>
        </authorList>
    </citation>
    <scope>NUCLEOTIDE SEQUENCE [LARGE SCALE GENOMIC DNA]</scope>
    <source>
        <strain evidence="1 2">DSM 45790</strain>
    </source>
</reference>